<accession>A0A8H4EVY0</accession>
<gene>
    <name evidence="1" type="ORF">F8M41_022539</name>
</gene>
<comment type="caution">
    <text evidence="1">The sequence shown here is derived from an EMBL/GenBank/DDBJ whole genome shotgun (WGS) entry which is preliminary data.</text>
</comment>
<dbReference type="AlphaFoldDB" id="A0A8H4EVY0"/>
<organism evidence="1 2">
    <name type="scientific">Gigaspora margarita</name>
    <dbReference type="NCBI Taxonomy" id="4874"/>
    <lineage>
        <taxon>Eukaryota</taxon>
        <taxon>Fungi</taxon>
        <taxon>Fungi incertae sedis</taxon>
        <taxon>Mucoromycota</taxon>
        <taxon>Glomeromycotina</taxon>
        <taxon>Glomeromycetes</taxon>
        <taxon>Diversisporales</taxon>
        <taxon>Gigasporaceae</taxon>
        <taxon>Gigaspora</taxon>
    </lineage>
</organism>
<name>A0A8H4EVY0_GIGMA</name>
<proteinExistence type="predicted"/>
<dbReference type="EMBL" id="WTPW01000008">
    <property type="protein sequence ID" value="KAF0561625.1"/>
    <property type="molecule type" value="Genomic_DNA"/>
</dbReference>
<dbReference type="OrthoDB" id="6778913at2759"/>
<sequence>MIGWNNKTYPFGFNCNWDDYLVENPVYFKNLQNKVTELATFTVRIMSIPPTLSESKDSVNATNSNETCLEEIVSNIEFDDMDNSDNNLEQFEEENVMQTIANIDNFNTNDQMKQ</sequence>
<keyword evidence="2" id="KW-1185">Reference proteome</keyword>
<protein>
    <submittedName>
        <fullName evidence="1">Uncharacterized protein</fullName>
    </submittedName>
</protein>
<reference evidence="1 2" key="1">
    <citation type="journal article" date="2019" name="Environ. Microbiol.">
        <title>At the nexus of three kingdoms: the genome of the mycorrhizal fungus Gigaspora margarita provides insights into plant, endobacterial and fungal interactions.</title>
        <authorList>
            <person name="Venice F."/>
            <person name="Ghignone S."/>
            <person name="Salvioli di Fossalunga A."/>
            <person name="Amselem J."/>
            <person name="Novero M."/>
            <person name="Xianan X."/>
            <person name="Sedzielewska Toro K."/>
            <person name="Morin E."/>
            <person name="Lipzen A."/>
            <person name="Grigoriev I.V."/>
            <person name="Henrissat B."/>
            <person name="Martin F.M."/>
            <person name="Bonfante P."/>
        </authorList>
    </citation>
    <scope>NUCLEOTIDE SEQUENCE [LARGE SCALE GENOMIC DNA]</scope>
    <source>
        <strain evidence="1 2">BEG34</strain>
    </source>
</reference>
<dbReference type="Proteomes" id="UP000439903">
    <property type="component" value="Unassembled WGS sequence"/>
</dbReference>
<evidence type="ECO:0000313" key="2">
    <source>
        <dbReference type="Proteomes" id="UP000439903"/>
    </source>
</evidence>
<evidence type="ECO:0000313" key="1">
    <source>
        <dbReference type="EMBL" id="KAF0561625.1"/>
    </source>
</evidence>